<organism evidence="1 2">
    <name type="scientific">Gottschalkia purinilytica</name>
    <name type="common">Clostridium purinilyticum</name>
    <dbReference type="NCBI Taxonomy" id="1503"/>
    <lineage>
        <taxon>Bacteria</taxon>
        <taxon>Bacillati</taxon>
        <taxon>Bacillota</taxon>
        <taxon>Tissierellia</taxon>
        <taxon>Tissierellales</taxon>
        <taxon>Gottschalkiaceae</taxon>
        <taxon>Gottschalkia</taxon>
    </lineage>
</organism>
<protein>
    <submittedName>
        <fullName evidence="1">Flagellar operon protein</fullName>
    </submittedName>
</protein>
<keyword evidence="2" id="KW-1185">Reference proteome</keyword>
<keyword evidence="1" id="KW-0966">Cell projection</keyword>
<proteinExistence type="predicted"/>
<accession>A0A0L0WBE5</accession>
<dbReference type="Proteomes" id="UP000037267">
    <property type="component" value="Unassembled WGS sequence"/>
</dbReference>
<dbReference type="InterPro" id="IPR013367">
    <property type="entry name" value="Flagellar_put"/>
</dbReference>
<dbReference type="PATRIC" id="fig|1503.3.peg.2650"/>
<evidence type="ECO:0000313" key="1">
    <source>
        <dbReference type="EMBL" id="KNF08818.1"/>
    </source>
</evidence>
<dbReference type="STRING" id="1503.CLPU_5c01250"/>
<dbReference type="RefSeq" id="WP_050354915.1">
    <property type="nucleotide sequence ID" value="NZ_LGSS01000005.1"/>
</dbReference>
<dbReference type="AlphaFoldDB" id="A0A0L0WBE5"/>
<dbReference type="NCBIfam" id="TIGR02530">
    <property type="entry name" value="flg_new"/>
    <property type="match status" value="1"/>
</dbReference>
<evidence type="ECO:0000313" key="2">
    <source>
        <dbReference type="Proteomes" id="UP000037267"/>
    </source>
</evidence>
<keyword evidence="1" id="KW-0282">Flagellum</keyword>
<dbReference type="OrthoDB" id="165650at2"/>
<keyword evidence="1" id="KW-0969">Cilium</keyword>
<name>A0A0L0WBE5_GOTPU</name>
<gene>
    <name evidence="1" type="ORF">CLPU_5c01250</name>
</gene>
<dbReference type="EMBL" id="LGSS01000005">
    <property type="protein sequence ID" value="KNF08818.1"/>
    <property type="molecule type" value="Genomic_DNA"/>
</dbReference>
<sequence>MNKINLHQVSINSLIKNNVHKNKINNTLTNNLSNDFESFLNDAQRSNSVKFSKHAKERIDSRNISFNNEDMNKIEDAINKAEKKGVKEVLIIKKDIALIASTKNKTIITTITSENLKENLFTNIDGAVII</sequence>
<dbReference type="Pfam" id="PF12611">
    <property type="entry name" value="Flagellar_put"/>
    <property type="match status" value="1"/>
</dbReference>
<comment type="caution">
    <text evidence="1">The sequence shown here is derived from an EMBL/GenBank/DDBJ whole genome shotgun (WGS) entry which is preliminary data.</text>
</comment>
<reference evidence="2" key="1">
    <citation type="submission" date="2015-07" db="EMBL/GenBank/DDBJ databases">
        <title>Draft genome sequence of the purine-degrading Gottschalkia purinilyticum DSM 1384 (formerly Clostridium purinilyticum).</title>
        <authorList>
            <person name="Poehlein A."/>
            <person name="Schiel-Bengelsdorf B."/>
            <person name="Bengelsdorf F.R."/>
            <person name="Daniel R."/>
            <person name="Duerre P."/>
        </authorList>
    </citation>
    <scope>NUCLEOTIDE SEQUENCE [LARGE SCALE GENOMIC DNA]</scope>
    <source>
        <strain evidence="2">DSM 1384</strain>
    </source>
</reference>